<feature type="transmembrane region" description="Helical" evidence="7">
    <location>
        <begin position="178"/>
        <end position="200"/>
    </location>
</feature>
<feature type="transmembrane region" description="Helical" evidence="7">
    <location>
        <begin position="212"/>
        <end position="236"/>
    </location>
</feature>
<reference evidence="8" key="1">
    <citation type="submission" date="2014-05" db="EMBL/GenBank/DDBJ databases">
        <title>The transcriptome of the halophilic microalga Tetraselmis sp. GSL018 isolated from the Great Salt Lake, Utah.</title>
        <authorList>
            <person name="Jinkerson R.E."/>
            <person name="D'Adamo S."/>
            <person name="Posewitz M.C."/>
        </authorList>
    </citation>
    <scope>NUCLEOTIDE SEQUENCE</scope>
    <source>
        <strain evidence="8">GSL018</strain>
    </source>
</reference>
<sequence length="254" mass="27857">MIPSRTFGMRNCVSVGSATTAKNASSPLRMNCSSCVPSNSSAISRKGGVYNSFLNCFQTGLPLKTSSCPTVGRKTRESRPRSLNVAAYSYQGRRGGGSISLQDRVVSALPYLLPLMGGLRYGQFFFMEFPAFAKVFLGALKPLIQLYFTIPLAGFLLFLGVYFGIVNNQRSFTRYVRFNALQAIILDICLSLPTIIEYVFKPPTAGIAFQMYASAYSAIWIVVLASVAYCMAMCFMGNTPRLPFLSEASDHQLP</sequence>
<evidence type="ECO:0000256" key="3">
    <source>
        <dbReference type="ARBA" id="ARBA00022692"/>
    </source>
</evidence>
<dbReference type="PANTHER" id="PTHR33510">
    <property type="entry name" value="PROTEIN TIC 20-II, CHLOROPLASTIC"/>
    <property type="match status" value="1"/>
</dbReference>
<keyword evidence="6 7" id="KW-0472">Membrane</keyword>
<proteinExistence type="inferred from homology"/>
<comment type="subcellular location">
    <subcellularLocation>
        <location evidence="1">Plastid</location>
        <location evidence="1">Chloroplast inner membrane</location>
        <topology evidence="1">Multi-pass membrane protein</topology>
    </subcellularLocation>
    <subcellularLocation>
        <location evidence="7">Plastid</location>
        <location evidence="7">Chloroplast membrane</location>
        <topology evidence="7">Multi-pass membrane protein</topology>
    </subcellularLocation>
</comment>
<comment type="similarity">
    <text evidence="2 7">Belongs to the Tic20 family.</text>
</comment>
<dbReference type="EMBL" id="GBEZ01005847">
    <property type="protein sequence ID" value="JAC79508.1"/>
    <property type="molecule type" value="Transcribed_RNA"/>
</dbReference>
<evidence type="ECO:0000256" key="2">
    <source>
        <dbReference type="ARBA" id="ARBA00009596"/>
    </source>
</evidence>
<evidence type="ECO:0000256" key="4">
    <source>
        <dbReference type="ARBA" id="ARBA00022780"/>
    </source>
</evidence>
<evidence type="ECO:0000256" key="6">
    <source>
        <dbReference type="ARBA" id="ARBA00023136"/>
    </source>
</evidence>
<protein>
    <recommendedName>
        <fullName evidence="7">Protein TIC 20</fullName>
    </recommendedName>
</protein>
<dbReference type="PANTHER" id="PTHR33510:SF5">
    <property type="entry name" value="PROTEIN TIC 20-II, CHLOROPLASTIC"/>
    <property type="match status" value="1"/>
</dbReference>
<comment type="function">
    <text evidence="7">Involved in protein precursor import into chloroplasts.</text>
</comment>
<gene>
    <name evidence="8" type="ORF">TSPGSL018_12539</name>
</gene>
<accession>A0A061S5H7</accession>
<keyword evidence="7" id="KW-0934">Plastid</keyword>
<evidence type="ECO:0000313" key="8">
    <source>
        <dbReference type="EMBL" id="JAC79508.1"/>
    </source>
</evidence>
<evidence type="ECO:0000256" key="1">
    <source>
        <dbReference type="ARBA" id="ARBA00004478"/>
    </source>
</evidence>
<dbReference type="AlphaFoldDB" id="A0A061S5H7"/>
<dbReference type="Pfam" id="PF16166">
    <property type="entry name" value="TIC20"/>
    <property type="match status" value="1"/>
</dbReference>
<name>A0A061S5H7_9CHLO</name>
<keyword evidence="7" id="KW-0150">Chloroplast</keyword>
<feature type="transmembrane region" description="Helical" evidence="7">
    <location>
        <begin position="108"/>
        <end position="126"/>
    </location>
</feature>
<keyword evidence="5 7" id="KW-1133">Transmembrane helix</keyword>
<keyword evidence="3 7" id="KW-0812">Transmembrane</keyword>
<dbReference type="GO" id="GO:0009706">
    <property type="term" value="C:chloroplast inner membrane"/>
    <property type="evidence" value="ECO:0007669"/>
    <property type="project" value="UniProtKB-SubCell"/>
</dbReference>
<evidence type="ECO:0000256" key="7">
    <source>
        <dbReference type="RuleBase" id="RU367003"/>
    </source>
</evidence>
<keyword evidence="4" id="KW-1001">Plastid inner membrane</keyword>
<dbReference type="InterPro" id="IPR005691">
    <property type="entry name" value="Tic20"/>
</dbReference>
<evidence type="ECO:0000256" key="5">
    <source>
        <dbReference type="ARBA" id="ARBA00022989"/>
    </source>
</evidence>
<feature type="transmembrane region" description="Helical" evidence="7">
    <location>
        <begin position="146"/>
        <end position="166"/>
    </location>
</feature>
<organism evidence="8">
    <name type="scientific">Tetraselmis sp. GSL018</name>
    <dbReference type="NCBI Taxonomy" id="582737"/>
    <lineage>
        <taxon>Eukaryota</taxon>
        <taxon>Viridiplantae</taxon>
        <taxon>Chlorophyta</taxon>
        <taxon>core chlorophytes</taxon>
        <taxon>Chlorodendrophyceae</taxon>
        <taxon>Chlorodendrales</taxon>
        <taxon>Chlorodendraceae</taxon>
        <taxon>Tetraselmis</taxon>
    </lineage>
</organism>